<accession>A0ABV4NTG8</accession>
<comment type="caution">
    <text evidence="2">The sequence shown here is derived from an EMBL/GenBank/DDBJ whole genome shotgun (WGS) entry which is preliminary data.</text>
</comment>
<keyword evidence="3" id="KW-1185">Reference proteome</keyword>
<reference evidence="2 3" key="1">
    <citation type="submission" date="2024-08" db="EMBL/GenBank/DDBJ databases">
        <authorList>
            <person name="Ishaq N."/>
        </authorList>
    </citation>
    <scope>NUCLEOTIDE SEQUENCE [LARGE SCALE GENOMIC DNA]</scope>
    <source>
        <strain evidence="2 3">DSM 18651</strain>
    </source>
</reference>
<proteinExistence type="predicted"/>
<protein>
    <recommendedName>
        <fullName evidence="1">DUF5983 domain-containing protein</fullName>
    </recommendedName>
</protein>
<evidence type="ECO:0000259" key="1">
    <source>
        <dbReference type="Pfam" id="PF19419"/>
    </source>
</evidence>
<dbReference type="Pfam" id="PF19419">
    <property type="entry name" value="DUF5983"/>
    <property type="match status" value="1"/>
</dbReference>
<dbReference type="InterPro" id="IPR046025">
    <property type="entry name" value="DUF5983"/>
</dbReference>
<sequence length="235" mass="26910">MSKQILPHELAEIVTGLLVKPQVLGELESTQKHQAFFLDIGYVVAKHCGGSVNWVHDTDTKENYLSDEYSSPLLSIRPNECLPSLCSNIWSYYDPQGWEDEYLDSEEAETMEQLSTESISLIRSELQGLLCNFQVTEEKDCQEENYKVVAISTGHLSIEDRDTLIEAGNNGDQMVMQRDSGFFLKLFEDETLNRGRFGNSETMENIIQWAYKANYRMIELDSCAEAVPHFPIFDW</sequence>
<organism evidence="2 3">
    <name type="scientific">Microbulbifer epialgicus</name>
    <dbReference type="NCBI Taxonomy" id="393907"/>
    <lineage>
        <taxon>Bacteria</taxon>
        <taxon>Pseudomonadati</taxon>
        <taxon>Pseudomonadota</taxon>
        <taxon>Gammaproteobacteria</taxon>
        <taxon>Cellvibrionales</taxon>
        <taxon>Microbulbiferaceae</taxon>
        <taxon>Microbulbifer</taxon>
    </lineage>
</organism>
<dbReference type="Proteomes" id="UP001569428">
    <property type="component" value="Unassembled WGS sequence"/>
</dbReference>
<evidence type="ECO:0000313" key="2">
    <source>
        <dbReference type="EMBL" id="MFA0809315.1"/>
    </source>
</evidence>
<dbReference type="RefSeq" id="WP_371836936.1">
    <property type="nucleotide sequence ID" value="NZ_JBGMEK010000001.1"/>
</dbReference>
<dbReference type="EMBL" id="JBGMEK010000001">
    <property type="protein sequence ID" value="MFA0809315.1"/>
    <property type="molecule type" value="Genomic_DNA"/>
</dbReference>
<evidence type="ECO:0000313" key="3">
    <source>
        <dbReference type="Proteomes" id="UP001569428"/>
    </source>
</evidence>
<gene>
    <name evidence="2" type="ORF">ACCI49_00165</name>
</gene>
<name>A0ABV4NTG8_9GAMM</name>
<feature type="domain" description="DUF5983" evidence="1">
    <location>
        <begin position="149"/>
        <end position="235"/>
    </location>
</feature>